<organism evidence="1 2">
    <name type="scientific">Orchesella dallaii</name>
    <dbReference type="NCBI Taxonomy" id="48710"/>
    <lineage>
        <taxon>Eukaryota</taxon>
        <taxon>Metazoa</taxon>
        <taxon>Ecdysozoa</taxon>
        <taxon>Arthropoda</taxon>
        <taxon>Hexapoda</taxon>
        <taxon>Collembola</taxon>
        <taxon>Entomobryomorpha</taxon>
        <taxon>Entomobryoidea</taxon>
        <taxon>Orchesellidae</taxon>
        <taxon>Orchesellinae</taxon>
        <taxon>Orchesella</taxon>
    </lineage>
</organism>
<gene>
    <name evidence="1" type="ORF">ODALV1_LOCUS17009</name>
</gene>
<reference evidence="1 2" key="1">
    <citation type="submission" date="2024-08" db="EMBL/GenBank/DDBJ databases">
        <authorList>
            <person name="Cucini C."/>
            <person name="Frati F."/>
        </authorList>
    </citation>
    <scope>NUCLEOTIDE SEQUENCE [LARGE SCALE GENOMIC DNA]</scope>
</reference>
<name>A0ABP1R001_9HEXA</name>
<dbReference type="Proteomes" id="UP001642540">
    <property type="component" value="Unassembled WGS sequence"/>
</dbReference>
<sequence>MISYQMVQAEGENEGRTAARRNLNEVKEVNLPTSMQIQTGRNFEGTIDDSTTSSVIAMLQKHNKFKRSGATFQFRIGVLSKITPMIPPRSAPRRVSIFGSIT</sequence>
<keyword evidence="2" id="KW-1185">Reference proteome</keyword>
<evidence type="ECO:0000313" key="1">
    <source>
        <dbReference type="EMBL" id="CAL8115774.1"/>
    </source>
</evidence>
<comment type="caution">
    <text evidence="1">The sequence shown here is derived from an EMBL/GenBank/DDBJ whole genome shotgun (WGS) entry which is preliminary data.</text>
</comment>
<proteinExistence type="predicted"/>
<evidence type="ECO:0000313" key="2">
    <source>
        <dbReference type="Proteomes" id="UP001642540"/>
    </source>
</evidence>
<dbReference type="EMBL" id="CAXLJM020000051">
    <property type="protein sequence ID" value="CAL8115774.1"/>
    <property type="molecule type" value="Genomic_DNA"/>
</dbReference>
<protein>
    <submittedName>
        <fullName evidence="1">Uncharacterized protein</fullName>
    </submittedName>
</protein>
<accession>A0ABP1R001</accession>